<evidence type="ECO:0000313" key="3">
    <source>
        <dbReference type="EMBL" id="KAF5830981.1"/>
    </source>
</evidence>
<feature type="signal peptide" evidence="2">
    <location>
        <begin position="1"/>
        <end position="17"/>
    </location>
</feature>
<dbReference type="InterPro" id="IPR016024">
    <property type="entry name" value="ARM-type_fold"/>
</dbReference>
<protein>
    <submittedName>
        <fullName evidence="3">Uncharacterized protein</fullName>
    </submittedName>
</protein>
<gene>
    <name evidence="3" type="ORF">DUNSADRAFT_13791</name>
</gene>
<dbReference type="EMBL" id="MU069989">
    <property type="protein sequence ID" value="KAF5830981.1"/>
    <property type="molecule type" value="Genomic_DNA"/>
</dbReference>
<name>A0ABQ7G8P8_DUNSA</name>
<evidence type="ECO:0000256" key="2">
    <source>
        <dbReference type="SAM" id="SignalP"/>
    </source>
</evidence>
<proteinExistence type="predicted"/>
<evidence type="ECO:0000256" key="1">
    <source>
        <dbReference type="SAM" id="MobiDB-lite"/>
    </source>
</evidence>
<keyword evidence="4" id="KW-1185">Reference proteome</keyword>
<accession>A0ABQ7G8P8</accession>
<organism evidence="3 4">
    <name type="scientific">Dunaliella salina</name>
    <name type="common">Green alga</name>
    <name type="synonym">Protococcus salinus</name>
    <dbReference type="NCBI Taxonomy" id="3046"/>
    <lineage>
        <taxon>Eukaryota</taxon>
        <taxon>Viridiplantae</taxon>
        <taxon>Chlorophyta</taxon>
        <taxon>core chlorophytes</taxon>
        <taxon>Chlorophyceae</taxon>
        <taxon>CS clade</taxon>
        <taxon>Chlamydomonadales</taxon>
        <taxon>Dunaliellaceae</taxon>
        <taxon>Dunaliella</taxon>
    </lineage>
</organism>
<dbReference type="Proteomes" id="UP000815325">
    <property type="component" value="Unassembled WGS sequence"/>
</dbReference>
<sequence>MLWVLILPMPALFLIWSTQDVDLTDDAVDAALRALEESVATPAVSLPFIHPLIWSLQDVELTDDAVDAALRALEELVANPASLPLVVPRPGLLDALLGLLHADSSSQVIESLLLILLDLRQASVPKLSRDITSLHKLLDALGELSAAQQQLREAPVYLVALSLRQIQHSEQQQDAAACAVVDSEPSALIGLAELGQRVSSLLSYPDNMTEDAVRYVRAAASSAVELLAQWEADAGAAARSASVRENRDQGGAEEGISSSGMGRSLGKEEKAAVKRALNSLRAALVKM</sequence>
<feature type="chain" id="PRO_5045438325" evidence="2">
    <location>
        <begin position="18"/>
        <end position="287"/>
    </location>
</feature>
<keyword evidence="2" id="KW-0732">Signal</keyword>
<comment type="caution">
    <text evidence="3">The sequence shown here is derived from an EMBL/GenBank/DDBJ whole genome shotgun (WGS) entry which is preliminary data.</text>
</comment>
<evidence type="ECO:0000313" key="4">
    <source>
        <dbReference type="Proteomes" id="UP000815325"/>
    </source>
</evidence>
<dbReference type="SUPFAM" id="SSF48371">
    <property type="entry name" value="ARM repeat"/>
    <property type="match status" value="1"/>
</dbReference>
<reference evidence="3" key="1">
    <citation type="submission" date="2017-08" db="EMBL/GenBank/DDBJ databases">
        <authorList>
            <person name="Polle J.E."/>
            <person name="Barry K."/>
            <person name="Cushman J."/>
            <person name="Schmutz J."/>
            <person name="Tran D."/>
            <person name="Hathwaick L.T."/>
            <person name="Yim W.C."/>
            <person name="Jenkins J."/>
            <person name="Mckie-Krisberg Z.M."/>
            <person name="Prochnik S."/>
            <person name="Lindquist E."/>
            <person name="Dockter R.B."/>
            <person name="Adam C."/>
            <person name="Molina H."/>
            <person name="Bunkerborg J."/>
            <person name="Jin E."/>
            <person name="Buchheim M."/>
            <person name="Magnuson J."/>
        </authorList>
    </citation>
    <scope>NUCLEOTIDE SEQUENCE</scope>
    <source>
        <strain evidence="3">CCAP 19/18</strain>
    </source>
</reference>
<feature type="region of interest" description="Disordered" evidence="1">
    <location>
        <begin position="240"/>
        <end position="268"/>
    </location>
</feature>